<protein>
    <submittedName>
        <fullName evidence="3">DUF3169 family protein</fullName>
    </submittedName>
</protein>
<reference evidence="2 4" key="1">
    <citation type="submission" date="2015-12" db="EMBL/GenBank/DDBJ databases">
        <title>Bacillus cereus Group isolate.</title>
        <authorList>
            <person name="Kovac J."/>
        </authorList>
    </citation>
    <scope>NUCLEOTIDE SEQUENCE [LARGE SCALE GENOMIC DNA]</scope>
    <source>
        <strain evidence="2 4">FSL W8-0275</strain>
    </source>
</reference>
<feature type="transmembrane region" description="Helical" evidence="1">
    <location>
        <begin position="118"/>
        <end position="142"/>
    </location>
</feature>
<organism evidence="2 4">
    <name type="scientific">Bacillus cereus</name>
    <dbReference type="NCBI Taxonomy" id="1396"/>
    <lineage>
        <taxon>Bacteria</taxon>
        <taxon>Bacillati</taxon>
        <taxon>Bacillota</taxon>
        <taxon>Bacilli</taxon>
        <taxon>Bacillales</taxon>
        <taxon>Bacillaceae</taxon>
        <taxon>Bacillus</taxon>
        <taxon>Bacillus cereus group</taxon>
    </lineage>
</organism>
<name>A0A150AUZ5_BACCE</name>
<evidence type="ECO:0000256" key="1">
    <source>
        <dbReference type="SAM" id="Phobius"/>
    </source>
</evidence>
<dbReference type="Proteomes" id="UP000075591">
    <property type="component" value="Unassembled WGS sequence"/>
</dbReference>
<accession>A0A150AUZ5</accession>
<dbReference type="EMBL" id="CP109872">
    <property type="protein sequence ID" value="UYW70750.1"/>
    <property type="molecule type" value="Genomic_DNA"/>
</dbReference>
<dbReference type="EMBL" id="LOMT01000151">
    <property type="protein sequence ID" value="KXX85661.1"/>
    <property type="molecule type" value="Genomic_DNA"/>
</dbReference>
<gene>
    <name evidence="2" type="ORF">AT274_26285</name>
    <name evidence="3" type="ORF">OK229_07725</name>
</gene>
<keyword evidence="1" id="KW-0812">Transmembrane</keyword>
<dbReference type="GeneID" id="45024883"/>
<feature type="transmembrane region" description="Helical" evidence="1">
    <location>
        <begin position="186"/>
        <end position="204"/>
    </location>
</feature>
<dbReference type="Proteomes" id="UP001163707">
    <property type="component" value="Chromosome"/>
</dbReference>
<dbReference type="PATRIC" id="fig|1396.432.peg.1302"/>
<reference evidence="3" key="2">
    <citation type="submission" date="2023-02" db="EMBL/GenBank/DDBJ databases">
        <title>Complete Genome Sequence of Bacillus cereus sensu lato isolate BC38B from pepper closely related to the Bacillus anthracis clade.</title>
        <authorList>
            <person name="Abdelli M."/>
            <person name="Cerar Kisek T."/>
            <person name="Falaise C."/>
            <person name="Cumont A."/>
            <person name="Giraud M."/>
            <person name="Chatoux J."/>
            <person name="Rogee S."/>
            <person name="Dadvisard M."/>
            <person name="Larigauderie G."/>
            <person name="Raynaud F."/>
            <person name="Godic Torkar K."/>
            <person name="Ramisse V."/>
        </authorList>
    </citation>
    <scope>NUCLEOTIDE SEQUENCE</scope>
    <source>
        <strain evidence="3">BC38B</strain>
    </source>
</reference>
<feature type="transmembrane region" description="Helical" evidence="1">
    <location>
        <begin position="12"/>
        <end position="31"/>
    </location>
</feature>
<keyword evidence="1" id="KW-1133">Transmembrane helix</keyword>
<dbReference type="RefSeq" id="WP_000240931.1">
    <property type="nucleotide sequence ID" value="NZ_CAKJWU010000009.1"/>
</dbReference>
<dbReference type="AlphaFoldDB" id="A0A150AUZ5"/>
<evidence type="ECO:0000313" key="2">
    <source>
        <dbReference type="EMBL" id="KXX85661.1"/>
    </source>
</evidence>
<keyword evidence="1" id="KW-0472">Membrane</keyword>
<feature type="transmembrane region" description="Helical" evidence="1">
    <location>
        <begin position="83"/>
        <end position="106"/>
    </location>
</feature>
<dbReference type="OMA" id="MESMKMW"/>
<evidence type="ECO:0000313" key="3">
    <source>
        <dbReference type="EMBL" id="UYW70750.1"/>
    </source>
</evidence>
<feature type="transmembrane region" description="Helical" evidence="1">
    <location>
        <begin position="43"/>
        <end position="62"/>
    </location>
</feature>
<proteinExistence type="predicted"/>
<evidence type="ECO:0000313" key="4">
    <source>
        <dbReference type="Proteomes" id="UP000075591"/>
    </source>
</evidence>
<sequence>MVKSKLGEQFISFCKLILSMVGGFFASYIALDLLSDEPRKLSPNILIGVCTLFGMIMMYYTWKNTRMLAEARDEEESVQGRKLGIVIMYLRIGDIVTQAWFVYAVIACRRAFMHDANVSFAIWNMIAATAFTIIIVIIGIMARNRYNKLYPEQGVTYMESMEMWKKNADEGLKHIVHEAGYKAYEFTNKVLAYVWWAAVIYTAVSDINFVLLGLISFIWILHIGKFMYEMHRKMIY</sequence>